<keyword evidence="11" id="KW-0697">Rotamase</keyword>
<dbReference type="SUPFAM" id="SSF54534">
    <property type="entry name" value="FKBP-like"/>
    <property type="match status" value="1"/>
</dbReference>
<evidence type="ECO:0000256" key="4">
    <source>
        <dbReference type="ARBA" id="ARBA00022692"/>
    </source>
</evidence>
<dbReference type="PROSITE" id="PS01096">
    <property type="entry name" value="PPIC_PPIASE_1"/>
    <property type="match status" value="1"/>
</dbReference>
<dbReference type="InterPro" id="IPR052029">
    <property type="entry name" value="PpiD_chaperone"/>
</dbReference>
<keyword evidence="3" id="KW-0997">Cell inner membrane</keyword>
<organism evidence="14 15">
    <name type="scientific">Buchnera aphidicola</name>
    <name type="common">Aphis nerii</name>
    <dbReference type="NCBI Taxonomy" id="1241835"/>
    <lineage>
        <taxon>Bacteria</taxon>
        <taxon>Pseudomonadati</taxon>
        <taxon>Pseudomonadota</taxon>
        <taxon>Gammaproteobacteria</taxon>
        <taxon>Enterobacterales</taxon>
        <taxon>Erwiniaceae</taxon>
        <taxon>Buchnera</taxon>
    </lineage>
</organism>
<evidence type="ECO:0000256" key="9">
    <source>
        <dbReference type="ARBA" id="ARBA00040743"/>
    </source>
</evidence>
<evidence type="ECO:0000256" key="12">
    <source>
        <dbReference type="SAM" id="Phobius"/>
    </source>
</evidence>
<gene>
    <name evidence="14" type="ORF">D9V64_02425</name>
</gene>
<dbReference type="AlphaFoldDB" id="A0A4D6XQP3"/>
<comment type="similarity">
    <text evidence="8">Belongs to the PpiD chaperone family.</text>
</comment>
<feature type="transmembrane region" description="Helical" evidence="12">
    <location>
        <begin position="12"/>
        <end position="34"/>
    </location>
</feature>
<evidence type="ECO:0000256" key="7">
    <source>
        <dbReference type="ARBA" id="ARBA00023186"/>
    </source>
</evidence>
<dbReference type="InterPro" id="IPR000297">
    <property type="entry name" value="PPIase_PpiC"/>
</dbReference>
<dbReference type="Gene3D" id="3.10.50.40">
    <property type="match status" value="1"/>
</dbReference>
<evidence type="ECO:0000313" key="15">
    <source>
        <dbReference type="Proteomes" id="UP000298791"/>
    </source>
</evidence>
<dbReference type="InterPro" id="IPR046357">
    <property type="entry name" value="PPIase_dom_sf"/>
</dbReference>
<keyword evidence="11 14" id="KW-0413">Isomerase</keyword>
<dbReference type="InterPro" id="IPR023058">
    <property type="entry name" value="PPIase_PpiC_CS"/>
</dbReference>
<accession>A0A4D6XQP3</accession>
<dbReference type="SUPFAM" id="SSF109998">
    <property type="entry name" value="Triger factor/SurA peptide-binding domain-like"/>
    <property type="match status" value="1"/>
</dbReference>
<dbReference type="RefSeq" id="WP_158366948.1">
    <property type="nucleotide sequence ID" value="NZ_CP034885.1"/>
</dbReference>
<dbReference type="Proteomes" id="UP000298791">
    <property type="component" value="Chromosome"/>
</dbReference>
<keyword evidence="7" id="KW-0143">Chaperone</keyword>
<protein>
    <recommendedName>
        <fullName evidence="9">Periplasmic chaperone PpiD</fullName>
    </recommendedName>
    <alternativeName>
        <fullName evidence="10">Periplasmic folding chaperone</fullName>
    </alternativeName>
</protein>
<dbReference type="GO" id="GO:0005886">
    <property type="term" value="C:plasma membrane"/>
    <property type="evidence" value="ECO:0007669"/>
    <property type="project" value="UniProtKB-SubCell"/>
</dbReference>
<dbReference type="Gene3D" id="1.10.4030.10">
    <property type="entry name" value="Porin chaperone SurA, peptide-binding domain"/>
    <property type="match status" value="1"/>
</dbReference>
<dbReference type="GO" id="GO:0003755">
    <property type="term" value="F:peptidyl-prolyl cis-trans isomerase activity"/>
    <property type="evidence" value="ECO:0007669"/>
    <property type="project" value="UniProtKB-KW"/>
</dbReference>
<dbReference type="OrthoDB" id="9812372at2"/>
<evidence type="ECO:0000256" key="1">
    <source>
        <dbReference type="ARBA" id="ARBA00004382"/>
    </source>
</evidence>
<keyword evidence="5 12" id="KW-1133">Transmembrane helix</keyword>
<dbReference type="EMBL" id="CP034885">
    <property type="protein sequence ID" value="QCI18996.1"/>
    <property type="molecule type" value="Genomic_DNA"/>
</dbReference>
<reference evidence="14 15" key="2">
    <citation type="submission" date="2019-05" db="EMBL/GenBank/DDBJ databases">
        <title>Genome evolution of the obligate endosymbiont Buchnera aphidicola.</title>
        <authorList>
            <person name="Moran N.A."/>
        </authorList>
    </citation>
    <scope>NUCLEOTIDE SEQUENCE [LARGE SCALE GENOMIC DNA]</scope>
    <source>
        <strain evidence="14 15">Ane</strain>
    </source>
</reference>
<evidence type="ECO:0000313" key="14">
    <source>
        <dbReference type="EMBL" id="QCI18996.1"/>
    </source>
</evidence>
<evidence type="ECO:0000256" key="3">
    <source>
        <dbReference type="ARBA" id="ARBA00022519"/>
    </source>
</evidence>
<evidence type="ECO:0000256" key="2">
    <source>
        <dbReference type="ARBA" id="ARBA00022475"/>
    </source>
</evidence>
<comment type="subcellular location">
    <subcellularLocation>
        <location evidence="1">Cell inner membrane</location>
        <topology evidence="1">Single-pass type II membrane protein</topology>
        <orientation evidence="1">Periplasmic side</orientation>
    </subcellularLocation>
</comment>
<dbReference type="Pfam" id="PF13624">
    <property type="entry name" value="SurA_N_3"/>
    <property type="match status" value="1"/>
</dbReference>
<feature type="domain" description="PpiC" evidence="13">
    <location>
        <begin position="265"/>
        <end position="354"/>
    </location>
</feature>
<dbReference type="PANTHER" id="PTHR47529">
    <property type="entry name" value="PEPTIDYL-PROLYL CIS-TRANS ISOMERASE D"/>
    <property type="match status" value="1"/>
</dbReference>
<name>A0A4D6XQP3_9GAMM</name>
<keyword evidence="2" id="KW-1003">Cell membrane</keyword>
<evidence type="ECO:0000256" key="6">
    <source>
        <dbReference type="ARBA" id="ARBA00023136"/>
    </source>
</evidence>
<evidence type="ECO:0000259" key="13">
    <source>
        <dbReference type="PROSITE" id="PS50198"/>
    </source>
</evidence>
<dbReference type="InterPro" id="IPR027304">
    <property type="entry name" value="Trigger_fact/SurA_dom_sf"/>
</dbReference>
<evidence type="ECO:0000256" key="8">
    <source>
        <dbReference type="ARBA" id="ARBA00038408"/>
    </source>
</evidence>
<dbReference type="Pfam" id="PF13145">
    <property type="entry name" value="Rotamase_2"/>
    <property type="match status" value="1"/>
</dbReference>
<evidence type="ECO:0000256" key="10">
    <source>
        <dbReference type="ARBA" id="ARBA00042775"/>
    </source>
</evidence>
<dbReference type="PANTHER" id="PTHR47529:SF1">
    <property type="entry name" value="PERIPLASMIC CHAPERONE PPID"/>
    <property type="match status" value="1"/>
</dbReference>
<keyword evidence="6 12" id="KW-0472">Membrane</keyword>
<proteinExistence type="inferred from homology"/>
<dbReference type="PROSITE" id="PS50198">
    <property type="entry name" value="PPIC_PPIASE_2"/>
    <property type="match status" value="1"/>
</dbReference>
<evidence type="ECO:0000256" key="11">
    <source>
        <dbReference type="PROSITE-ProRule" id="PRU00278"/>
    </source>
</evidence>
<evidence type="ECO:0000256" key="5">
    <source>
        <dbReference type="ARBA" id="ARBA00022989"/>
    </source>
</evidence>
<reference evidence="14 15" key="1">
    <citation type="submission" date="2018-12" db="EMBL/GenBank/DDBJ databases">
        <authorList>
            <person name="Chong R.A."/>
        </authorList>
    </citation>
    <scope>NUCLEOTIDE SEQUENCE [LARGE SCALE GENOMIC DNA]</scope>
    <source>
        <strain evidence="14 15">Ane</strain>
    </source>
</reference>
<keyword evidence="4 12" id="KW-0812">Transmembrane</keyword>
<sequence length="620" mass="73724">MIIFSKLQSKKIVIKCILGIIILSIIFGTLNNYIHKEKIKYVVKVNEEKISFDTLKNMFNIELNKQRKILGKNFNIVSHYKTLKEKIYNYVLSQLINNILLEQYTKKIQFNLNDNEIKKIILNSNMFQENNTFSNKKYLKYLESVNLTNYEYIELIKKKLNTINLINTIAETNFILDGEKNHIINLLSQKRTIKKVIFKVNSIKNQSVNNLEILNYFNKNKNKFYNLEKFKISYIHIQPNKLNVKCNDKEIKNWYKKNIDKYSTEEKRNYSIIQIKTKKEANLILLKLKNGEKFSKLAREKSIEPMSSKKGGNIGWIPINLIPEEIKKSNLNQANQISDIIEFNNEFLIVKLNKILFKKIKKINEVYHIIQSEIKHKKALDEYYNTKKNILILSKKHKDRFDLIEKESNIKSIESKWFDKNSVPKIFENPILKKIIFKSGLLNRENKMKSHSGLIELKNNQLFLLTIKDFKTKKFKKLEEVKNNIINILKYKKAFIKTKEKVKKILFELNNGNKEIFKKENLIFNHSETLSRYDHNPIISKIFSMSCKNNSKKIYTMYQDKNKNFIIAYISKVYNAAFSKNEEEMISKYLEKNNIEKIFNCILENLHKKSKIVYSKMKKI</sequence>